<gene>
    <name evidence="1" type="ORF">TorRG33x02_335140</name>
</gene>
<protein>
    <submittedName>
        <fullName evidence="1">Uncharacterized protein</fullName>
    </submittedName>
</protein>
<dbReference type="AlphaFoldDB" id="A0A2P5B1V4"/>
<proteinExistence type="predicted"/>
<accession>A0A2P5B1V4</accession>
<comment type="caution">
    <text evidence="1">The sequence shown here is derived from an EMBL/GenBank/DDBJ whole genome shotgun (WGS) entry which is preliminary data.</text>
</comment>
<reference evidence="2" key="1">
    <citation type="submission" date="2016-06" db="EMBL/GenBank/DDBJ databases">
        <title>Parallel loss of symbiosis genes in relatives of nitrogen-fixing non-legume Parasponia.</title>
        <authorList>
            <person name="Van Velzen R."/>
            <person name="Holmer R."/>
            <person name="Bu F."/>
            <person name="Rutten L."/>
            <person name="Van Zeijl A."/>
            <person name="Liu W."/>
            <person name="Santuari L."/>
            <person name="Cao Q."/>
            <person name="Sharma T."/>
            <person name="Shen D."/>
            <person name="Roswanjaya Y."/>
            <person name="Wardhani T."/>
            <person name="Kalhor M.S."/>
            <person name="Jansen J."/>
            <person name="Van den Hoogen J."/>
            <person name="Gungor B."/>
            <person name="Hartog M."/>
            <person name="Hontelez J."/>
            <person name="Verver J."/>
            <person name="Yang W.-C."/>
            <person name="Schijlen E."/>
            <person name="Repin R."/>
            <person name="Schilthuizen M."/>
            <person name="Schranz E."/>
            <person name="Heidstra R."/>
            <person name="Miyata K."/>
            <person name="Fedorova E."/>
            <person name="Kohlen W."/>
            <person name="Bisseling T."/>
            <person name="Smit S."/>
            <person name="Geurts R."/>
        </authorList>
    </citation>
    <scope>NUCLEOTIDE SEQUENCE [LARGE SCALE GENOMIC DNA]</scope>
    <source>
        <strain evidence="2">cv. RG33-2</strain>
    </source>
</reference>
<dbReference type="STRING" id="63057.A0A2P5B1V4"/>
<organism evidence="1 2">
    <name type="scientific">Trema orientale</name>
    <name type="common">Charcoal tree</name>
    <name type="synonym">Celtis orientalis</name>
    <dbReference type="NCBI Taxonomy" id="63057"/>
    <lineage>
        <taxon>Eukaryota</taxon>
        <taxon>Viridiplantae</taxon>
        <taxon>Streptophyta</taxon>
        <taxon>Embryophyta</taxon>
        <taxon>Tracheophyta</taxon>
        <taxon>Spermatophyta</taxon>
        <taxon>Magnoliopsida</taxon>
        <taxon>eudicotyledons</taxon>
        <taxon>Gunneridae</taxon>
        <taxon>Pentapetalae</taxon>
        <taxon>rosids</taxon>
        <taxon>fabids</taxon>
        <taxon>Rosales</taxon>
        <taxon>Cannabaceae</taxon>
        <taxon>Trema</taxon>
    </lineage>
</organism>
<dbReference type="OrthoDB" id="425950at2759"/>
<evidence type="ECO:0000313" key="2">
    <source>
        <dbReference type="Proteomes" id="UP000237000"/>
    </source>
</evidence>
<sequence length="214" mass="24907">MDLLRTFEKSFNGLEPKWEGLVHIALCYWNQNKNQPFYGSDIVNFMCIILLHVAIGLIGDSDPTFRKACLVAGIFSSSNSSEWLDLNQENIFCHLVDKINTESRFLEALSNVEAALRKNEDPFQRIRWLWTSNLVGKPCERHDWNMPFGGIMNLFPLSAQDKCEVEGKFMQMKSRFCSEVLLEDVKQSYKMLLEKYRKVRKQYMNGMISLHYGS</sequence>
<name>A0A2P5B1V4_TREOI</name>
<dbReference type="EMBL" id="JXTC01000629">
    <property type="protein sequence ID" value="PON42746.1"/>
    <property type="molecule type" value="Genomic_DNA"/>
</dbReference>
<keyword evidence="2" id="KW-1185">Reference proteome</keyword>
<dbReference type="InParanoid" id="A0A2P5B1V4"/>
<dbReference type="Proteomes" id="UP000237000">
    <property type="component" value="Unassembled WGS sequence"/>
</dbReference>
<evidence type="ECO:0000313" key="1">
    <source>
        <dbReference type="EMBL" id="PON42746.1"/>
    </source>
</evidence>